<dbReference type="SUPFAM" id="SSF46785">
    <property type="entry name" value="Winged helix' DNA-binding domain"/>
    <property type="match status" value="1"/>
</dbReference>
<dbReference type="Gene3D" id="2.40.50.100">
    <property type="match status" value="1"/>
</dbReference>
<dbReference type="NCBIfam" id="TIGR00638">
    <property type="entry name" value="Mop"/>
    <property type="match status" value="1"/>
</dbReference>
<keyword evidence="2 5" id="KW-0813">Transport</keyword>
<evidence type="ECO:0000313" key="7">
    <source>
        <dbReference type="EMBL" id="WAW09336.1"/>
    </source>
</evidence>
<dbReference type="PANTHER" id="PTHR30432">
    <property type="entry name" value="TRANSCRIPTIONAL REGULATOR MODE"/>
    <property type="match status" value="1"/>
</dbReference>
<reference evidence="7" key="1">
    <citation type="journal article" date="2022" name="Front. Microbiol.">
        <title>New perspectives on an old grouping: The genomic and phenotypic variability of Oxalobacter formigenes and the implications for calcium oxalate stone prevention.</title>
        <authorList>
            <person name="Chmiel J.A."/>
            <person name="Carr C."/>
            <person name="Stuivenberg G.A."/>
            <person name="Venema R."/>
            <person name="Chanyi R.M."/>
            <person name="Al K.F."/>
            <person name="Giguere D."/>
            <person name="Say H."/>
            <person name="Akouris P.P."/>
            <person name="Dominguez Romero S.A."/>
            <person name="Kwong A."/>
            <person name="Tai V."/>
            <person name="Koval S.F."/>
            <person name="Razvi H."/>
            <person name="Bjazevic J."/>
            <person name="Burton J.P."/>
        </authorList>
    </citation>
    <scope>NUCLEOTIDE SEQUENCE</scope>
    <source>
        <strain evidence="7">WoOx3</strain>
    </source>
</reference>
<sequence>MKESISLVNAFGHSTADKRIEVLRLIEGTGSISQAAREAGISYKAAWQAIDTLTNLTGMTLVEKNVGGVGGGGAQLTGAGKRLLEIAALLEAKRQHLLDELAKQDDAPGEAGLPHLGIQTSMRNHLPCRVKSLKLTGPIVRVVLELRDGSMLVARITRTSAELLALKPGLSVMALCKATAVKIDRETARSDAANFNLLHGVVNRISQGDIENEVSMVLDSGLQLVGFSPAFLGIREQERVFALVDESTVVVALLP</sequence>
<keyword evidence="3 5" id="KW-0500">Molybdenum</keyword>
<evidence type="ECO:0000256" key="5">
    <source>
        <dbReference type="PIRNR" id="PIRNR005763"/>
    </source>
</evidence>
<dbReference type="InterPro" id="IPR000847">
    <property type="entry name" value="LysR_HTH_N"/>
</dbReference>
<dbReference type="GO" id="GO:0030151">
    <property type="term" value="F:molybdenum ion binding"/>
    <property type="evidence" value="ECO:0007669"/>
    <property type="project" value="UniProtKB-UniRule"/>
</dbReference>
<feature type="domain" description="Mop" evidence="6">
    <location>
        <begin position="119"/>
        <end position="185"/>
    </location>
</feature>
<dbReference type="InterPro" id="IPR008995">
    <property type="entry name" value="Mo/tungstate-bd_C_term_dom"/>
</dbReference>
<dbReference type="KEGG" id="ovb:NB640_08705"/>
<gene>
    <name evidence="7" type="ORF">NB640_08705</name>
</gene>
<evidence type="ECO:0000256" key="1">
    <source>
        <dbReference type="ARBA" id="ARBA00008110"/>
    </source>
</evidence>
<comment type="similarity">
    <text evidence="1 5">Belongs to the ModE family.</text>
</comment>
<evidence type="ECO:0000256" key="4">
    <source>
        <dbReference type="ARBA" id="ARBA00022737"/>
    </source>
</evidence>
<accession>A0A9E9LUC7</accession>
<dbReference type="InterPro" id="IPR004606">
    <property type="entry name" value="Mop_domain"/>
</dbReference>
<dbReference type="InterPro" id="IPR016462">
    <property type="entry name" value="ModE"/>
</dbReference>
<protein>
    <submittedName>
        <fullName evidence="7">TOBE domain-containing protein</fullName>
    </submittedName>
</protein>
<dbReference type="InterPro" id="IPR051815">
    <property type="entry name" value="Molybdate_resp_trans_reg"/>
</dbReference>
<keyword evidence="8" id="KW-1185">Reference proteome</keyword>
<dbReference type="PIRSF" id="PIRSF005763">
    <property type="entry name" value="Txn_reg_ModE"/>
    <property type="match status" value="1"/>
</dbReference>
<dbReference type="PANTHER" id="PTHR30432:SF1">
    <property type="entry name" value="DNA-BINDING TRANSCRIPTIONAL DUAL REGULATOR MODE"/>
    <property type="match status" value="1"/>
</dbReference>
<dbReference type="InterPro" id="IPR036388">
    <property type="entry name" value="WH-like_DNA-bd_sf"/>
</dbReference>
<name>A0A9E9LUC7_9BURK</name>
<dbReference type="Pfam" id="PF00126">
    <property type="entry name" value="HTH_1"/>
    <property type="match status" value="1"/>
</dbReference>
<evidence type="ECO:0000256" key="2">
    <source>
        <dbReference type="ARBA" id="ARBA00022448"/>
    </source>
</evidence>
<dbReference type="AlphaFoldDB" id="A0A9E9LUC7"/>
<dbReference type="PROSITE" id="PS51866">
    <property type="entry name" value="MOP"/>
    <property type="match status" value="1"/>
</dbReference>
<dbReference type="InterPro" id="IPR005116">
    <property type="entry name" value="Transp-assoc_OB_typ1"/>
</dbReference>
<dbReference type="EMBL" id="CP098242">
    <property type="protein sequence ID" value="WAW09336.1"/>
    <property type="molecule type" value="Genomic_DNA"/>
</dbReference>
<evidence type="ECO:0000256" key="3">
    <source>
        <dbReference type="ARBA" id="ARBA00022505"/>
    </source>
</evidence>
<dbReference type="InterPro" id="IPR036390">
    <property type="entry name" value="WH_DNA-bd_sf"/>
</dbReference>
<proteinExistence type="inferred from homology"/>
<dbReference type="Pfam" id="PF03459">
    <property type="entry name" value="TOBE"/>
    <property type="match status" value="1"/>
</dbReference>
<organism evidence="7 8">
    <name type="scientific">Oxalobacter vibrioformis</name>
    <dbReference type="NCBI Taxonomy" id="933080"/>
    <lineage>
        <taxon>Bacteria</taxon>
        <taxon>Pseudomonadati</taxon>
        <taxon>Pseudomonadota</taxon>
        <taxon>Betaproteobacteria</taxon>
        <taxon>Burkholderiales</taxon>
        <taxon>Oxalobacteraceae</taxon>
        <taxon>Oxalobacter</taxon>
    </lineage>
</organism>
<dbReference type="RefSeq" id="WP_269308333.1">
    <property type="nucleotide sequence ID" value="NZ_CP098242.1"/>
</dbReference>
<dbReference type="Gene3D" id="1.10.10.10">
    <property type="entry name" value="Winged helix-like DNA-binding domain superfamily/Winged helix DNA-binding domain"/>
    <property type="match status" value="1"/>
</dbReference>
<dbReference type="GO" id="GO:0003700">
    <property type="term" value="F:DNA-binding transcription factor activity"/>
    <property type="evidence" value="ECO:0007669"/>
    <property type="project" value="InterPro"/>
</dbReference>
<evidence type="ECO:0000313" key="8">
    <source>
        <dbReference type="Proteomes" id="UP001156215"/>
    </source>
</evidence>
<dbReference type="Proteomes" id="UP001156215">
    <property type="component" value="Chromosome"/>
</dbReference>
<dbReference type="GO" id="GO:0015689">
    <property type="term" value="P:molybdate ion transport"/>
    <property type="evidence" value="ECO:0007669"/>
    <property type="project" value="UniProtKB-UniRule"/>
</dbReference>
<evidence type="ECO:0000259" key="6">
    <source>
        <dbReference type="PROSITE" id="PS51866"/>
    </source>
</evidence>
<keyword evidence="4" id="KW-0677">Repeat</keyword>
<dbReference type="SUPFAM" id="SSF50331">
    <property type="entry name" value="MOP-like"/>
    <property type="match status" value="1"/>
</dbReference>